<evidence type="ECO:0000313" key="8">
    <source>
        <dbReference type="EMBL" id="SFK96960.1"/>
    </source>
</evidence>
<keyword evidence="2" id="KW-0813">Transport</keyword>
<evidence type="ECO:0000256" key="1">
    <source>
        <dbReference type="ARBA" id="ARBA00001971"/>
    </source>
</evidence>
<dbReference type="Gene3D" id="1.10.490.10">
    <property type="entry name" value="Globins"/>
    <property type="match status" value="1"/>
</dbReference>
<dbReference type="GO" id="GO:0020037">
    <property type="term" value="F:heme binding"/>
    <property type="evidence" value="ECO:0007669"/>
    <property type="project" value="InterPro"/>
</dbReference>
<gene>
    <name evidence="8" type="ORF">SAMN05518846_12638</name>
</gene>
<dbReference type="InterPro" id="IPR012292">
    <property type="entry name" value="Globin/Proto"/>
</dbReference>
<dbReference type="Proteomes" id="UP000198915">
    <property type="component" value="Unassembled WGS sequence"/>
</dbReference>
<dbReference type="RefSeq" id="WP_092276978.1">
    <property type="nucleotide sequence ID" value="NZ_FORT01000026.1"/>
</dbReference>
<dbReference type="InterPro" id="IPR001486">
    <property type="entry name" value="Hemoglobin_trunc"/>
</dbReference>
<reference evidence="9" key="1">
    <citation type="submission" date="2016-10" db="EMBL/GenBank/DDBJ databases">
        <authorList>
            <person name="Varghese N."/>
            <person name="Submissions S."/>
        </authorList>
    </citation>
    <scope>NUCLEOTIDE SEQUENCE [LARGE SCALE GENOMIC DNA]</scope>
    <source>
        <strain evidence="9">OK042</strain>
    </source>
</reference>
<dbReference type="CDD" id="cd14772">
    <property type="entry name" value="TrHb2_Bs-trHb-like_O"/>
    <property type="match status" value="1"/>
</dbReference>
<dbReference type="SUPFAM" id="SSF46458">
    <property type="entry name" value="Globin-like"/>
    <property type="match status" value="1"/>
</dbReference>
<name>A0A1I4DWA3_9BACL</name>
<feature type="binding site" description="distal binding residue" evidence="7">
    <location>
        <position position="120"/>
    </location>
    <ligand>
        <name>heme</name>
        <dbReference type="ChEBI" id="CHEBI:30413"/>
    </ligand>
    <ligandPart>
        <name>Fe</name>
        <dbReference type="ChEBI" id="CHEBI:18248"/>
    </ligandPart>
</feature>
<proteinExistence type="inferred from homology"/>
<evidence type="ECO:0000313" key="9">
    <source>
        <dbReference type="Proteomes" id="UP000198915"/>
    </source>
</evidence>
<evidence type="ECO:0000256" key="3">
    <source>
        <dbReference type="ARBA" id="ARBA00022617"/>
    </source>
</evidence>
<protein>
    <submittedName>
        <fullName evidence="8">Hemoglobin</fullName>
    </submittedName>
</protein>
<dbReference type="InterPro" id="IPR044203">
    <property type="entry name" value="GlbO/GLB3-like"/>
</dbReference>
<dbReference type="GO" id="GO:0046872">
    <property type="term" value="F:metal ion binding"/>
    <property type="evidence" value="ECO:0007669"/>
    <property type="project" value="UniProtKB-KW"/>
</dbReference>
<dbReference type="AlphaFoldDB" id="A0A1I4DWA3"/>
<keyword evidence="4" id="KW-0479">Metal-binding</keyword>
<dbReference type="GO" id="GO:0005344">
    <property type="term" value="F:oxygen carrier activity"/>
    <property type="evidence" value="ECO:0007669"/>
    <property type="project" value="InterPro"/>
</dbReference>
<evidence type="ECO:0000256" key="5">
    <source>
        <dbReference type="ARBA" id="ARBA00023004"/>
    </source>
</evidence>
<dbReference type="FunFam" id="1.10.490.10:FF:000004">
    <property type="entry name" value="Group 2 hemoglobin yjbI"/>
    <property type="match status" value="1"/>
</dbReference>
<keyword evidence="9" id="KW-1185">Reference proteome</keyword>
<dbReference type="STRING" id="1884381.SAMN05518846_12638"/>
<dbReference type="Pfam" id="PF01152">
    <property type="entry name" value="Bac_globin"/>
    <property type="match status" value="1"/>
</dbReference>
<organism evidence="8 9">
    <name type="scientific">Brevibacillus centrosporus</name>
    <dbReference type="NCBI Taxonomy" id="54910"/>
    <lineage>
        <taxon>Bacteria</taxon>
        <taxon>Bacillati</taxon>
        <taxon>Bacillota</taxon>
        <taxon>Bacilli</taxon>
        <taxon>Bacillales</taxon>
        <taxon>Paenibacillaceae</taxon>
        <taxon>Brevibacillus</taxon>
    </lineage>
</organism>
<evidence type="ECO:0000256" key="6">
    <source>
        <dbReference type="ARBA" id="ARBA00034496"/>
    </source>
</evidence>
<comment type="similarity">
    <text evidence="6">Belongs to the truncated hemoglobin family. Group II subfamily.</text>
</comment>
<dbReference type="GO" id="GO:0019825">
    <property type="term" value="F:oxygen binding"/>
    <property type="evidence" value="ECO:0007669"/>
    <property type="project" value="InterPro"/>
</dbReference>
<dbReference type="InterPro" id="IPR009050">
    <property type="entry name" value="Globin-like_sf"/>
</dbReference>
<evidence type="ECO:0000256" key="2">
    <source>
        <dbReference type="ARBA" id="ARBA00022448"/>
    </source>
</evidence>
<keyword evidence="5" id="KW-0408">Iron</keyword>
<dbReference type="PANTHER" id="PTHR47366:SF1">
    <property type="entry name" value="TWO-ON-TWO HEMOGLOBIN-3"/>
    <property type="match status" value="1"/>
</dbReference>
<evidence type="ECO:0000256" key="7">
    <source>
        <dbReference type="PIRSR" id="PIRSR601486-1"/>
    </source>
</evidence>
<dbReference type="EMBL" id="FORT01000026">
    <property type="protein sequence ID" value="SFK96960.1"/>
    <property type="molecule type" value="Genomic_DNA"/>
</dbReference>
<keyword evidence="3 7" id="KW-0349">Heme</keyword>
<sequence>MSTDNLTPYERIGGAETLARLVDIFYNHVKRHPDLAPLFPEDLTPVKERQYQFLTQFLGGPTLYSDIHGHPMLRARHMRFPIGTAQAEAWLQCMEKAMDQTGIESGIRQQIFDRLRLTAHHMINQWEQKEEA</sequence>
<accession>A0A1I4DWA3</accession>
<evidence type="ECO:0000256" key="4">
    <source>
        <dbReference type="ARBA" id="ARBA00022723"/>
    </source>
</evidence>
<comment type="cofactor">
    <cofactor evidence="1">
        <name>heme</name>
        <dbReference type="ChEBI" id="CHEBI:30413"/>
    </cofactor>
</comment>
<dbReference type="PANTHER" id="PTHR47366">
    <property type="entry name" value="TWO-ON-TWO HEMOGLOBIN-3"/>
    <property type="match status" value="1"/>
</dbReference>